<feature type="compositionally biased region" description="Basic and acidic residues" evidence="7">
    <location>
        <begin position="74"/>
        <end position="87"/>
    </location>
</feature>
<feature type="transmembrane region" description="Helical" evidence="8">
    <location>
        <begin position="301"/>
        <end position="325"/>
    </location>
</feature>
<gene>
    <name evidence="9" type="ORF">FDP41_012982</name>
</gene>
<dbReference type="OrthoDB" id="2160638at2759"/>
<feature type="transmembrane region" description="Helical" evidence="8">
    <location>
        <begin position="257"/>
        <end position="281"/>
    </location>
</feature>
<evidence type="ECO:0008006" key="11">
    <source>
        <dbReference type="Google" id="ProtNLM"/>
    </source>
</evidence>
<comment type="similarity">
    <text evidence="2">Belongs to the chromate ion transporter (CHR) (TC 2.A.51) family.</text>
</comment>
<dbReference type="PANTHER" id="PTHR33567">
    <property type="entry name" value="CHROMATE ION TRANSPORTER (EUROFUNG)"/>
    <property type="match status" value="1"/>
</dbReference>
<keyword evidence="10" id="KW-1185">Reference proteome</keyword>
<keyword evidence="5 8" id="KW-1133">Transmembrane helix</keyword>
<dbReference type="VEuPathDB" id="AmoebaDB:NfTy_078890"/>
<evidence type="ECO:0000256" key="1">
    <source>
        <dbReference type="ARBA" id="ARBA00004651"/>
    </source>
</evidence>
<dbReference type="GeneID" id="68120197"/>
<dbReference type="GO" id="GO:0015109">
    <property type="term" value="F:chromate transmembrane transporter activity"/>
    <property type="evidence" value="ECO:0007669"/>
    <property type="project" value="InterPro"/>
</dbReference>
<evidence type="ECO:0000256" key="3">
    <source>
        <dbReference type="ARBA" id="ARBA00022475"/>
    </source>
</evidence>
<feature type="compositionally biased region" description="Acidic residues" evidence="7">
    <location>
        <begin position="30"/>
        <end position="39"/>
    </location>
</feature>
<evidence type="ECO:0000256" key="8">
    <source>
        <dbReference type="SAM" id="Phobius"/>
    </source>
</evidence>
<dbReference type="Proteomes" id="UP000444721">
    <property type="component" value="Unassembled WGS sequence"/>
</dbReference>
<accession>A0A6A5C3W8</accession>
<dbReference type="AlphaFoldDB" id="A0A6A5C3W8"/>
<dbReference type="RefSeq" id="XP_044565907.1">
    <property type="nucleotide sequence ID" value="XM_044703561.1"/>
</dbReference>
<feature type="region of interest" description="Disordered" evidence="7">
    <location>
        <begin position="30"/>
        <end position="58"/>
    </location>
</feature>
<feature type="transmembrane region" description="Helical" evidence="8">
    <location>
        <begin position="398"/>
        <end position="418"/>
    </location>
</feature>
<feature type="transmembrane region" description="Helical" evidence="8">
    <location>
        <begin position="705"/>
        <end position="725"/>
    </location>
</feature>
<feature type="transmembrane region" description="Helical" evidence="8">
    <location>
        <begin position="672"/>
        <end position="693"/>
    </location>
</feature>
<comment type="subcellular location">
    <subcellularLocation>
        <location evidence="1">Cell membrane</location>
        <topology evidence="1">Multi-pass membrane protein</topology>
    </subcellularLocation>
</comment>
<evidence type="ECO:0000313" key="10">
    <source>
        <dbReference type="Proteomes" id="UP000444721"/>
    </source>
</evidence>
<evidence type="ECO:0000256" key="5">
    <source>
        <dbReference type="ARBA" id="ARBA00022989"/>
    </source>
</evidence>
<dbReference type="InterPro" id="IPR003370">
    <property type="entry name" value="Chromate_transpt"/>
</dbReference>
<feature type="region of interest" description="Disordered" evidence="7">
    <location>
        <begin position="74"/>
        <end position="133"/>
    </location>
</feature>
<evidence type="ECO:0000256" key="4">
    <source>
        <dbReference type="ARBA" id="ARBA00022692"/>
    </source>
</evidence>
<proteinExistence type="inferred from homology"/>
<evidence type="ECO:0000256" key="7">
    <source>
        <dbReference type="SAM" id="MobiDB-lite"/>
    </source>
</evidence>
<dbReference type="GO" id="GO:0005886">
    <property type="term" value="C:plasma membrane"/>
    <property type="evidence" value="ECO:0007669"/>
    <property type="project" value="UniProtKB-SubCell"/>
</dbReference>
<keyword evidence="6 8" id="KW-0472">Membrane</keyword>
<keyword evidence="4 8" id="KW-0812">Transmembrane</keyword>
<dbReference type="PANTHER" id="PTHR33567:SF3">
    <property type="entry name" value="CHROMATE ION TRANSPORTER (EUROFUNG)"/>
    <property type="match status" value="1"/>
</dbReference>
<dbReference type="OMA" id="FSKRWIS"/>
<evidence type="ECO:0000256" key="6">
    <source>
        <dbReference type="ARBA" id="ARBA00023136"/>
    </source>
</evidence>
<sequence>MGRRKKRTTTSSTTIIDSNIQNMTLSSFTEEEANVDENENQNNNNNNTSSIETGSSNNLLDLGEVSETFHHHEEGNHHLTKDHEPHHPNSHNSHMITNNNSYEDEQTSFSMGDPPSSMLYHGDDNNQHNGYQNSEYDSSTILQYGGNHNNNTKQPQYVQPITRYVNPYDDIIDEEEENPREKQNNFMFSSYNDEKEESTPNIETEHPLIESKFSSAHSASTPNLDPVTPLETEENLQIETGRPRASPLQQRSFGMKIFDLFIAFFPFGFISFGGPVANVGLLEEQFVFSKRWISDKEFTELFALSQAIPGTASTQIIVAIGTLYLNSYLGGIIAFILYSLPSVTILLLAGEIASTIYIPAKIPDWATKLINGFSCGALAIVINAAWKLTQTAISPSAKLHVSTTLFKVLMVVACALFLLVQKNWMMVVVMFFGAFSTVMYSYFEQNFIIRRMKEYIPQEELQKLEDMKNNPAVPTWQKILKKFYMYISTFWRKRLQQPENDFSDTVSTLSSQEFAKTPVELHSQRIIVTTHYASVETPQSAIEENHHSSQLREPLAVRIRKIFSKFGNDKPISGVIMLCSFCIIFLLLFIVKQFTKWKYLVLFEGLYRMGSAVFGGGITIAQVIHSEFVTKQTLITQDQFQSGSDLMAFLPGPLFNFSAYVGAVIGGWQGGLIAWTGLFLPGFFFIWGLLPLWRKYRENAMTQKVLAGINATAIGFVYAAILLLWKSAVGTNVNASVAVLLSLCMHSVYSIPPPISVAVSGVLRFLLYLIFGA</sequence>
<feature type="compositionally biased region" description="Low complexity" evidence="7">
    <location>
        <begin position="40"/>
        <end position="58"/>
    </location>
</feature>
<protein>
    <recommendedName>
        <fullName evidence="11">Chromate transporter</fullName>
    </recommendedName>
</protein>
<feature type="transmembrane region" description="Helical" evidence="8">
    <location>
        <begin position="646"/>
        <end position="666"/>
    </location>
</feature>
<feature type="transmembrane region" description="Helical" evidence="8">
    <location>
        <begin position="606"/>
        <end position="625"/>
    </location>
</feature>
<dbReference type="EMBL" id="VFQX01000016">
    <property type="protein sequence ID" value="KAF0981194.1"/>
    <property type="molecule type" value="Genomic_DNA"/>
</dbReference>
<dbReference type="VEuPathDB" id="AmoebaDB:FDP41_012982"/>
<organism evidence="9 10">
    <name type="scientific">Naegleria fowleri</name>
    <name type="common">Brain eating amoeba</name>
    <dbReference type="NCBI Taxonomy" id="5763"/>
    <lineage>
        <taxon>Eukaryota</taxon>
        <taxon>Discoba</taxon>
        <taxon>Heterolobosea</taxon>
        <taxon>Tetramitia</taxon>
        <taxon>Eutetramitia</taxon>
        <taxon>Vahlkampfiidae</taxon>
        <taxon>Naegleria</taxon>
    </lineage>
</organism>
<feature type="transmembrane region" description="Helical" evidence="8">
    <location>
        <begin position="751"/>
        <end position="771"/>
    </location>
</feature>
<comment type="caution">
    <text evidence="9">The sequence shown here is derived from an EMBL/GenBank/DDBJ whole genome shotgun (WGS) entry which is preliminary data.</text>
</comment>
<reference evidence="9 10" key="1">
    <citation type="journal article" date="2019" name="Sci. Rep.">
        <title>Nanopore sequencing improves the draft genome of the human pathogenic amoeba Naegleria fowleri.</title>
        <authorList>
            <person name="Liechti N."/>
            <person name="Schurch N."/>
            <person name="Bruggmann R."/>
            <person name="Wittwer M."/>
        </authorList>
    </citation>
    <scope>NUCLEOTIDE SEQUENCE [LARGE SCALE GENOMIC DNA]</scope>
    <source>
        <strain evidence="9 10">ATCC 30894</strain>
    </source>
</reference>
<feature type="transmembrane region" description="Helical" evidence="8">
    <location>
        <begin position="332"/>
        <end position="357"/>
    </location>
</feature>
<dbReference type="VEuPathDB" id="AmoebaDB:NF0123650"/>
<feature type="transmembrane region" description="Helical" evidence="8">
    <location>
        <begin position="424"/>
        <end position="443"/>
    </location>
</feature>
<evidence type="ECO:0000313" key="9">
    <source>
        <dbReference type="EMBL" id="KAF0981194.1"/>
    </source>
</evidence>
<feature type="transmembrane region" description="Helical" evidence="8">
    <location>
        <begin position="572"/>
        <end position="594"/>
    </location>
</feature>
<evidence type="ECO:0000256" key="2">
    <source>
        <dbReference type="ARBA" id="ARBA00005262"/>
    </source>
</evidence>
<dbReference type="Pfam" id="PF02417">
    <property type="entry name" value="Chromate_transp"/>
    <property type="match status" value="2"/>
</dbReference>
<name>A0A6A5C3W8_NAEFO</name>
<feature type="transmembrane region" description="Helical" evidence="8">
    <location>
        <begin position="369"/>
        <end position="386"/>
    </location>
</feature>
<keyword evidence="3" id="KW-1003">Cell membrane</keyword>